<organism evidence="1 2">
    <name type="scientific">Aeromonas jandaei</name>
    <dbReference type="NCBI Taxonomy" id="650"/>
    <lineage>
        <taxon>Bacteria</taxon>
        <taxon>Pseudomonadati</taxon>
        <taxon>Pseudomonadota</taxon>
        <taxon>Gammaproteobacteria</taxon>
        <taxon>Aeromonadales</taxon>
        <taxon>Aeromonadaceae</taxon>
        <taxon>Aeromonas</taxon>
    </lineage>
</organism>
<dbReference type="PANTHER" id="PTHR34822:SF1">
    <property type="entry name" value="GRPB FAMILY PROTEIN"/>
    <property type="match status" value="1"/>
</dbReference>
<reference evidence="1 2" key="1">
    <citation type="submission" date="2020-12" db="EMBL/GenBank/DDBJ databases">
        <title>FDA dAtabase for Regulatory Grade micrObial Sequences (FDA-ARGOS): Supporting development and validation of Infectious Disease Dx tests.</title>
        <authorList>
            <person name="Sproer C."/>
            <person name="Gronow S."/>
            <person name="Severitt S."/>
            <person name="Schroder I."/>
            <person name="Tallon L."/>
            <person name="Sadzewicz L."/>
            <person name="Zhao X."/>
            <person name="Boylan J."/>
            <person name="Ott S."/>
            <person name="Bowen H."/>
            <person name="Vavikolanu K."/>
            <person name="Mehta A."/>
            <person name="Aluvathingal J."/>
            <person name="Nadendla S."/>
            <person name="Lowell S."/>
            <person name="Myers T."/>
            <person name="Yan Y."/>
            <person name="Sichtig H."/>
        </authorList>
    </citation>
    <scope>NUCLEOTIDE SEQUENCE [LARGE SCALE GENOMIC DNA]</scope>
    <source>
        <strain evidence="1 2">FDAARGOS_986</strain>
    </source>
</reference>
<accession>A0A7T4A6T7</accession>
<dbReference type="GeneID" id="69552019"/>
<gene>
    <name evidence="1" type="ORF">I6H43_12045</name>
</gene>
<dbReference type="PANTHER" id="PTHR34822">
    <property type="entry name" value="GRPB DOMAIN PROTEIN (AFU_ORTHOLOGUE AFUA_1G01530)"/>
    <property type="match status" value="1"/>
</dbReference>
<dbReference type="RefSeq" id="WP_042030166.1">
    <property type="nucleotide sequence ID" value="NZ_CAWMFX010000013.1"/>
</dbReference>
<dbReference type="Gene3D" id="3.30.460.10">
    <property type="entry name" value="Beta Polymerase, domain 2"/>
    <property type="match status" value="1"/>
</dbReference>
<sequence>MKVEVVPYRPQWPALFQAEADQLRSLLDECLLTVHHIGSTSVSGLAAKPIIDILLEVSSLERLDQQNGLLEVMGYEAMGECGISRRRYFRKGGDERTHQIHAFLQGDPHVVRHLAFRDYLRVHPAICREYAALKESVAAQCENRIERYCEGKNDFVKEHEARALSWLASRR</sequence>
<dbReference type="EMBL" id="CP066092">
    <property type="protein sequence ID" value="QQB18328.1"/>
    <property type="molecule type" value="Genomic_DNA"/>
</dbReference>
<dbReference type="SUPFAM" id="SSF81301">
    <property type="entry name" value="Nucleotidyltransferase"/>
    <property type="match status" value="1"/>
</dbReference>
<evidence type="ECO:0000313" key="1">
    <source>
        <dbReference type="EMBL" id="QQB18328.1"/>
    </source>
</evidence>
<keyword evidence="2" id="KW-1185">Reference proteome</keyword>
<name>A0A7T4A6T7_AERJA</name>
<evidence type="ECO:0000313" key="2">
    <source>
        <dbReference type="Proteomes" id="UP000595481"/>
    </source>
</evidence>
<dbReference type="Proteomes" id="UP000595481">
    <property type="component" value="Chromosome"/>
</dbReference>
<dbReference type="InterPro" id="IPR007344">
    <property type="entry name" value="GrpB/CoaE"/>
</dbReference>
<proteinExistence type="predicted"/>
<dbReference type="Pfam" id="PF04229">
    <property type="entry name" value="GrpB"/>
    <property type="match status" value="1"/>
</dbReference>
<protein>
    <submittedName>
        <fullName evidence="1">GrpB family protein</fullName>
    </submittedName>
</protein>
<dbReference type="InterPro" id="IPR043519">
    <property type="entry name" value="NT_sf"/>
</dbReference>